<dbReference type="GO" id="GO:0006355">
    <property type="term" value="P:regulation of DNA-templated transcription"/>
    <property type="evidence" value="ECO:0007669"/>
    <property type="project" value="InterPro"/>
</dbReference>
<dbReference type="SUPFAM" id="SSF47413">
    <property type="entry name" value="lambda repressor-like DNA-binding domains"/>
    <property type="match status" value="1"/>
</dbReference>
<dbReference type="PROSITE" id="PS51900">
    <property type="entry name" value="CB"/>
    <property type="match status" value="1"/>
</dbReference>
<evidence type="ECO:0000256" key="4">
    <source>
        <dbReference type="ARBA" id="ARBA00023172"/>
    </source>
</evidence>
<dbReference type="PROSITE" id="PS00356">
    <property type="entry name" value="HTH_LACI_1"/>
    <property type="match status" value="1"/>
</dbReference>
<dbReference type="InterPro" id="IPR004107">
    <property type="entry name" value="Integrase_SAM-like_N"/>
</dbReference>
<dbReference type="InterPro" id="IPR010982">
    <property type="entry name" value="Lambda_DNA-bd_dom_sf"/>
</dbReference>
<dbReference type="Pfam" id="PF14659">
    <property type="entry name" value="Phage_int_SAM_3"/>
    <property type="match status" value="1"/>
</dbReference>
<keyword evidence="3 5" id="KW-0238">DNA-binding</keyword>
<dbReference type="CDD" id="cd01392">
    <property type="entry name" value="HTH_LacI"/>
    <property type="match status" value="1"/>
</dbReference>
<dbReference type="GO" id="GO:0015074">
    <property type="term" value="P:DNA integration"/>
    <property type="evidence" value="ECO:0007669"/>
    <property type="project" value="UniProtKB-KW"/>
</dbReference>
<evidence type="ECO:0000256" key="1">
    <source>
        <dbReference type="ARBA" id="ARBA00008857"/>
    </source>
</evidence>
<sequence length="505" mass="56572">MGYAEKRGNYWRGRYKIETGRYGTVTDSTGATIRFSNKRDAKKAADDAEAKVRTGIWRVPSSGKVAFGVYASDWYARQDLAASTMQNYKRHIEEHLMPSFETKDLHEISAAGIMAWEKGERARGYAESSIKTWRSTLHLILEDAVEEGLLTSNPAARRRGRGRRAGRSRNRGPEKKVTDALGILLIAERAALLSGRDDEFVAVVTKGYTGMRWGELVGLETEYVRPNSIRVEWQLYELDTGELLRCPPKDDSHRTVDTPDWLSRLLSEHIARTQPKPCPCHGRTYVFSGHRPANRSASTPGAKLVDVARRADVSTGTVSNVLNRPETVPSATREKVEAAIADLGYVRGHAVGERAAHWRRTGFATWLFQPAVSGWYPTKAPAEPRPVPLLADPWPGVPIRGRGAHARANWSWLPIAKGLTPHGLRHSHKTFMAERGTPPKLMDERLGHEDGSVQARYTHITRWMRQRLLNDLTGAWEASLHARWSMNQSSPVNVLGRLLRACADR</sequence>
<dbReference type="InterPro" id="IPR002104">
    <property type="entry name" value="Integrase_catalytic"/>
</dbReference>
<feature type="region of interest" description="Disordered" evidence="6">
    <location>
        <begin position="152"/>
        <end position="174"/>
    </location>
</feature>
<dbReference type="SMART" id="SM00354">
    <property type="entry name" value="HTH_LACI"/>
    <property type="match status" value="1"/>
</dbReference>
<dbReference type="SUPFAM" id="SSF56349">
    <property type="entry name" value="DNA breaking-rejoining enzymes"/>
    <property type="match status" value="2"/>
</dbReference>
<keyword evidence="2" id="KW-0229">DNA integration</keyword>
<dbReference type="AlphaFoldDB" id="A0A4R6SLG9"/>
<dbReference type="PANTHER" id="PTHR30629:SF2">
    <property type="entry name" value="PROPHAGE INTEGRASE INTS-RELATED"/>
    <property type="match status" value="1"/>
</dbReference>
<feature type="compositionally biased region" description="Basic residues" evidence="6">
    <location>
        <begin position="156"/>
        <end position="170"/>
    </location>
</feature>
<dbReference type="Proteomes" id="UP000295444">
    <property type="component" value="Unassembled WGS sequence"/>
</dbReference>
<dbReference type="GO" id="GO:0006310">
    <property type="term" value="P:DNA recombination"/>
    <property type="evidence" value="ECO:0007669"/>
    <property type="project" value="UniProtKB-KW"/>
</dbReference>
<dbReference type="InterPro" id="IPR000843">
    <property type="entry name" value="HTH_LacI"/>
</dbReference>
<evidence type="ECO:0000256" key="6">
    <source>
        <dbReference type="SAM" id="MobiDB-lite"/>
    </source>
</evidence>
<accession>A0A4R6SLG9</accession>
<name>A0A4R6SLG9_LABRH</name>
<dbReference type="Pfam" id="PF00589">
    <property type="entry name" value="Phage_integrase"/>
    <property type="match status" value="1"/>
</dbReference>
<evidence type="ECO:0000259" key="8">
    <source>
        <dbReference type="PROSITE" id="PS51900"/>
    </source>
</evidence>
<dbReference type="Gene3D" id="1.10.443.10">
    <property type="entry name" value="Intergrase catalytic core"/>
    <property type="match status" value="1"/>
</dbReference>
<dbReference type="InterPro" id="IPR013762">
    <property type="entry name" value="Integrase-like_cat_sf"/>
</dbReference>
<dbReference type="InterPro" id="IPR050808">
    <property type="entry name" value="Phage_Integrase"/>
</dbReference>
<organism evidence="9 10">
    <name type="scientific">Labedaea rhizosphaerae</name>
    <dbReference type="NCBI Taxonomy" id="598644"/>
    <lineage>
        <taxon>Bacteria</taxon>
        <taxon>Bacillati</taxon>
        <taxon>Actinomycetota</taxon>
        <taxon>Actinomycetes</taxon>
        <taxon>Pseudonocardiales</taxon>
        <taxon>Pseudonocardiaceae</taxon>
        <taxon>Labedaea</taxon>
    </lineage>
</organism>
<gene>
    <name evidence="9" type="ORF">EV186_101755</name>
</gene>
<keyword evidence="4" id="KW-0233">DNA recombination</keyword>
<dbReference type="GO" id="GO:0003677">
    <property type="term" value="F:DNA binding"/>
    <property type="evidence" value="ECO:0007669"/>
    <property type="project" value="UniProtKB-UniRule"/>
</dbReference>
<dbReference type="EMBL" id="SNXZ01000001">
    <property type="protein sequence ID" value="TDQ04797.1"/>
    <property type="molecule type" value="Genomic_DNA"/>
</dbReference>
<dbReference type="InterPro" id="IPR011010">
    <property type="entry name" value="DNA_brk_join_enz"/>
</dbReference>
<dbReference type="Gene3D" id="1.10.150.130">
    <property type="match status" value="1"/>
</dbReference>
<evidence type="ECO:0000256" key="2">
    <source>
        <dbReference type="ARBA" id="ARBA00022908"/>
    </source>
</evidence>
<feature type="domain" description="Core-binding (CB)" evidence="8">
    <location>
        <begin position="65"/>
        <end position="145"/>
    </location>
</feature>
<dbReference type="OrthoDB" id="1822491at2"/>
<dbReference type="InterPro" id="IPR044068">
    <property type="entry name" value="CB"/>
</dbReference>
<dbReference type="PANTHER" id="PTHR30629">
    <property type="entry name" value="PROPHAGE INTEGRASE"/>
    <property type="match status" value="1"/>
</dbReference>
<proteinExistence type="inferred from homology"/>
<feature type="domain" description="HTH lacI-type" evidence="7">
    <location>
        <begin position="302"/>
        <end position="356"/>
    </location>
</feature>
<evidence type="ECO:0000313" key="9">
    <source>
        <dbReference type="EMBL" id="TDQ04797.1"/>
    </source>
</evidence>
<reference evidence="9 10" key="1">
    <citation type="submission" date="2019-03" db="EMBL/GenBank/DDBJ databases">
        <title>Genomic Encyclopedia of Type Strains, Phase IV (KMG-IV): sequencing the most valuable type-strain genomes for metagenomic binning, comparative biology and taxonomic classification.</title>
        <authorList>
            <person name="Goeker M."/>
        </authorList>
    </citation>
    <scope>NUCLEOTIDE SEQUENCE [LARGE SCALE GENOMIC DNA]</scope>
    <source>
        <strain evidence="9 10">DSM 45361</strain>
    </source>
</reference>
<keyword evidence="10" id="KW-1185">Reference proteome</keyword>
<comment type="caution">
    <text evidence="9">The sequence shown here is derived from an EMBL/GenBank/DDBJ whole genome shotgun (WGS) entry which is preliminary data.</text>
</comment>
<evidence type="ECO:0000259" key="7">
    <source>
        <dbReference type="PROSITE" id="PS50932"/>
    </source>
</evidence>
<evidence type="ECO:0000256" key="5">
    <source>
        <dbReference type="PROSITE-ProRule" id="PRU01248"/>
    </source>
</evidence>
<evidence type="ECO:0000313" key="10">
    <source>
        <dbReference type="Proteomes" id="UP000295444"/>
    </source>
</evidence>
<evidence type="ECO:0000256" key="3">
    <source>
        <dbReference type="ARBA" id="ARBA00023125"/>
    </source>
</evidence>
<dbReference type="RefSeq" id="WP_133847651.1">
    <property type="nucleotide sequence ID" value="NZ_SNXZ01000001.1"/>
</dbReference>
<dbReference type="PROSITE" id="PS50932">
    <property type="entry name" value="HTH_LACI_2"/>
    <property type="match status" value="1"/>
</dbReference>
<dbReference type="InterPro" id="IPR010998">
    <property type="entry name" value="Integrase_recombinase_N"/>
</dbReference>
<comment type="similarity">
    <text evidence="1">Belongs to the 'phage' integrase family.</text>
</comment>
<protein>
    <submittedName>
        <fullName evidence="9">Integrase-like protein</fullName>
    </submittedName>
</protein>
<dbReference type="Gene3D" id="1.10.260.40">
    <property type="entry name" value="lambda repressor-like DNA-binding domains"/>
    <property type="match status" value="1"/>
</dbReference>
<dbReference type="Pfam" id="PF00356">
    <property type="entry name" value="LacI"/>
    <property type="match status" value="1"/>
</dbReference>